<evidence type="ECO:0000256" key="1">
    <source>
        <dbReference type="SAM" id="MobiDB-lite"/>
    </source>
</evidence>
<sequence>MDGLPVPRIIPDTMPSTPTHRNADFVTSPLPASSPVPASFSASVPPTPTPASRNRQARTYIDGVRKVPKKGQEWWGSMTVGKGSQTTEILRTGALLGQVDRSEVNRTFTRNLSRILLLCERLADETDCWLYIAANHPSVKGEHTHWTSPVMSNDVPSQHLEPFRDHSARLFRALKKARRHDVADVELQAAQARSERDEARSSAAEKQVIIDALNAHLQSQGVDMATILAQALAQGGGSST</sequence>
<dbReference type="Proteomes" id="UP001465976">
    <property type="component" value="Unassembled WGS sequence"/>
</dbReference>
<evidence type="ECO:0000313" key="2">
    <source>
        <dbReference type="EMBL" id="KAL0563392.1"/>
    </source>
</evidence>
<feature type="region of interest" description="Disordered" evidence="1">
    <location>
        <begin position="35"/>
        <end position="54"/>
    </location>
</feature>
<reference evidence="2 3" key="1">
    <citation type="submission" date="2024-02" db="EMBL/GenBank/DDBJ databases">
        <title>A draft genome for the cacao thread blight pathogen Marasmius crinis-equi.</title>
        <authorList>
            <person name="Cohen S.P."/>
            <person name="Baruah I.K."/>
            <person name="Amoako-Attah I."/>
            <person name="Bukari Y."/>
            <person name="Meinhardt L.W."/>
            <person name="Bailey B.A."/>
        </authorList>
    </citation>
    <scope>NUCLEOTIDE SEQUENCE [LARGE SCALE GENOMIC DNA]</scope>
    <source>
        <strain evidence="2 3">GH-76</strain>
    </source>
</reference>
<dbReference type="EMBL" id="JBAHYK010003577">
    <property type="protein sequence ID" value="KAL0563392.1"/>
    <property type="molecule type" value="Genomic_DNA"/>
</dbReference>
<protein>
    <submittedName>
        <fullName evidence="2">Uncharacterized protein</fullName>
    </submittedName>
</protein>
<name>A0ABR3EKI9_9AGAR</name>
<feature type="region of interest" description="Disordered" evidence="1">
    <location>
        <begin position="1"/>
        <end position="30"/>
    </location>
</feature>
<gene>
    <name evidence="2" type="ORF">V5O48_018678</name>
</gene>
<keyword evidence="3" id="KW-1185">Reference proteome</keyword>
<comment type="caution">
    <text evidence="2">The sequence shown here is derived from an EMBL/GenBank/DDBJ whole genome shotgun (WGS) entry which is preliminary data.</text>
</comment>
<feature type="compositionally biased region" description="Low complexity" evidence="1">
    <location>
        <begin position="35"/>
        <end position="44"/>
    </location>
</feature>
<accession>A0ABR3EKI9</accession>
<proteinExistence type="predicted"/>
<organism evidence="2 3">
    <name type="scientific">Marasmius crinis-equi</name>
    <dbReference type="NCBI Taxonomy" id="585013"/>
    <lineage>
        <taxon>Eukaryota</taxon>
        <taxon>Fungi</taxon>
        <taxon>Dikarya</taxon>
        <taxon>Basidiomycota</taxon>
        <taxon>Agaricomycotina</taxon>
        <taxon>Agaricomycetes</taxon>
        <taxon>Agaricomycetidae</taxon>
        <taxon>Agaricales</taxon>
        <taxon>Marasmiineae</taxon>
        <taxon>Marasmiaceae</taxon>
        <taxon>Marasmius</taxon>
    </lineage>
</organism>
<evidence type="ECO:0000313" key="3">
    <source>
        <dbReference type="Proteomes" id="UP001465976"/>
    </source>
</evidence>